<evidence type="ECO:0000313" key="2">
    <source>
        <dbReference type="Proteomes" id="UP000033618"/>
    </source>
</evidence>
<accession>A0A0F5JYG6</accession>
<evidence type="ECO:0008006" key="3">
    <source>
        <dbReference type="Google" id="ProtNLM"/>
    </source>
</evidence>
<sequence length="86" mass="9804">MYEEIEAVRHELKQLPSVLTSIDAHQRVSTIRAAFAATAQRISDKTHEARNESERADMQTLYRGMVAAQRMVERMADLAYGDTPMH</sequence>
<dbReference type="OrthoDB" id="9103915at2"/>
<proteinExistence type="predicted"/>
<dbReference type="EMBL" id="LAQU01000016">
    <property type="protein sequence ID" value="KKB62720.1"/>
    <property type="molecule type" value="Genomic_DNA"/>
</dbReference>
<dbReference type="Proteomes" id="UP000033618">
    <property type="component" value="Unassembled WGS sequence"/>
</dbReference>
<evidence type="ECO:0000313" key="1">
    <source>
        <dbReference type="EMBL" id="KKB62720.1"/>
    </source>
</evidence>
<protein>
    <recommendedName>
        <fullName evidence="3">Type III secretion system protein</fullName>
    </recommendedName>
</protein>
<gene>
    <name evidence="1" type="ORF">WM40_15600</name>
</gene>
<keyword evidence="2" id="KW-1185">Reference proteome</keyword>
<dbReference type="PATRIC" id="fig|28092.6.peg.3683"/>
<comment type="caution">
    <text evidence="1">The sequence shown here is derived from an EMBL/GenBank/DDBJ whole genome shotgun (WGS) entry which is preliminary data.</text>
</comment>
<dbReference type="AlphaFoldDB" id="A0A0F5JYG6"/>
<name>A0A0F5JYG6_9BURK</name>
<organism evidence="1 2">
    <name type="scientific">Robbsia andropogonis</name>
    <dbReference type="NCBI Taxonomy" id="28092"/>
    <lineage>
        <taxon>Bacteria</taxon>
        <taxon>Pseudomonadati</taxon>
        <taxon>Pseudomonadota</taxon>
        <taxon>Betaproteobacteria</taxon>
        <taxon>Burkholderiales</taxon>
        <taxon>Burkholderiaceae</taxon>
        <taxon>Robbsia</taxon>
    </lineage>
</organism>
<reference evidence="1 2" key="1">
    <citation type="submission" date="2015-03" db="EMBL/GenBank/DDBJ databases">
        <title>Draft Genome Sequence of Burkholderia andropogonis type strain ICMP2807, isolated from Sorghum bicolor.</title>
        <authorList>
            <person name="Lopes-Santos L."/>
            <person name="Castro D.B."/>
            <person name="Ottoboni L.M."/>
            <person name="Park D."/>
            <person name="Weirc B.S."/>
            <person name="Destefano S.A."/>
        </authorList>
    </citation>
    <scope>NUCLEOTIDE SEQUENCE [LARGE SCALE GENOMIC DNA]</scope>
    <source>
        <strain evidence="1 2">ICMP2807</strain>
    </source>
</reference>
<dbReference type="RefSeq" id="WP_024905056.1">
    <property type="nucleotide sequence ID" value="NZ_CADFGU010000012.1"/>
</dbReference>
<dbReference type="STRING" id="28092.WM40_15600"/>